<proteinExistence type="predicted"/>
<organism evidence="2">
    <name type="scientific">bacterium symbiont of Plakortis simplex pPS11G3</name>
    <dbReference type="NCBI Taxonomy" id="1256902"/>
    <lineage>
        <taxon>Bacteria</taxon>
    </lineage>
</organism>
<evidence type="ECO:0000256" key="1">
    <source>
        <dbReference type="SAM" id="SignalP"/>
    </source>
</evidence>
<accession>V5JAF0</accession>
<dbReference type="EMBL" id="JX946307">
    <property type="protein sequence ID" value="AGH13566.1"/>
    <property type="molecule type" value="Genomic_DNA"/>
</dbReference>
<feature type="signal peptide" evidence="1">
    <location>
        <begin position="1"/>
        <end position="20"/>
    </location>
</feature>
<protein>
    <recommendedName>
        <fullName evidence="3">DUF2891 domain-containing protein</fullName>
    </recommendedName>
</protein>
<keyword evidence="1" id="KW-0732">Signal</keyword>
<feature type="chain" id="PRO_5004738869" description="DUF2891 domain-containing protein" evidence="1">
    <location>
        <begin position="21"/>
        <end position="423"/>
    </location>
</feature>
<evidence type="ECO:0000313" key="2">
    <source>
        <dbReference type="EMBL" id="AGH13566.1"/>
    </source>
</evidence>
<reference evidence="2" key="1">
    <citation type="journal article" date="2013" name="Environ. Microbiol. Rep.">
        <title>Polyketide genes in the marine sponge Plakortis simplex: a new group of mono-modular type I polyketide synthases from sponge symbionts.</title>
        <authorList>
            <person name="Della Sala G."/>
            <person name="Hochmuth T."/>
            <person name="Costantino V."/>
            <person name="Teta R."/>
            <person name="Gerwick W."/>
            <person name="Gerwick L."/>
            <person name="Piel J."/>
            <person name="Mangoni A."/>
        </authorList>
    </citation>
    <scope>NUCLEOTIDE SEQUENCE</scope>
</reference>
<name>V5JAF0_UNCXX</name>
<sequence>MAPTIAPTTLLTGAFLFVLAGCAPEVPPDGANGSGPATAQAASVPVEVAHAADGRASAADPDVLDLERALALAAMPLSCVDRPHALRPDREGYLDDIAYTRRRGFEQERAFYGCWDWHSAVNSTWTMVRLLREMPELPVGPLIREKLRDHLSEAAMEGELTYLTDNPSFERPYGWAWLLLLQAEFASWDDSDARTWAARLDPATDLVAERFKAHLEELEGPVRTGVHPNTAFAVAMSLQAAAMRARPELEAALRDAAVRFFSGDRRCPTAYEPGRSDFVSPCLEEAALMAMVMERDAYVAWLDDFLPTLDSDEFASLRDPAPAGQAEGAPSEGGAVITNDSLRAALGARSHLIGLAFTRADAMLRIAGALPPDDARVDGLRELAEEHARVGFQTMFDADYAGSHWIGSFAVKYLVEAMKGDSR</sequence>
<dbReference type="Pfam" id="PF11199">
    <property type="entry name" value="DUF2891"/>
    <property type="match status" value="2"/>
</dbReference>
<dbReference type="InterPro" id="IPR021365">
    <property type="entry name" value="DUF2891"/>
</dbReference>
<dbReference type="AlphaFoldDB" id="V5JAF0"/>
<evidence type="ECO:0008006" key="3">
    <source>
        <dbReference type="Google" id="ProtNLM"/>
    </source>
</evidence>